<evidence type="ECO:0000256" key="2">
    <source>
        <dbReference type="PROSITE-ProRule" id="PRU00335"/>
    </source>
</evidence>
<comment type="caution">
    <text evidence="4">The sequence shown here is derived from an EMBL/GenBank/DDBJ whole genome shotgun (WGS) entry which is preliminary data.</text>
</comment>
<dbReference type="EMBL" id="JACCBU010000001">
    <property type="protein sequence ID" value="NYE68784.1"/>
    <property type="molecule type" value="Genomic_DNA"/>
</dbReference>
<dbReference type="InterPro" id="IPR001647">
    <property type="entry name" value="HTH_TetR"/>
</dbReference>
<dbReference type="PROSITE" id="PS50977">
    <property type="entry name" value="HTH_TETR_2"/>
    <property type="match status" value="1"/>
</dbReference>
<dbReference type="Proteomes" id="UP000569914">
    <property type="component" value="Unassembled WGS sequence"/>
</dbReference>
<evidence type="ECO:0000256" key="1">
    <source>
        <dbReference type="ARBA" id="ARBA00023125"/>
    </source>
</evidence>
<proteinExistence type="predicted"/>
<dbReference type="GO" id="GO:0003700">
    <property type="term" value="F:DNA-binding transcription factor activity"/>
    <property type="evidence" value="ECO:0007669"/>
    <property type="project" value="TreeGrafter"/>
</dbReference>
<dbReference type="PRINTS" id="PR00455">
    <property type="entry name" value="HTHTETR"/>
</dbReference>
<sequence>MEPDRSEARKRILDAAEELFAGGGFDATPTAKIAGEAGIPKGLLFYYFPKKIDILTTLFAERMPAQPLCEAAEVARRGDVAGSLRRLAARLDLGRHESVLLRTVLMREIDTHPEVRGHLRQLTDSLIRLTEAVLDAAAPVALAARRRRDAARTFVSVMLFDANHRRFDGGQPDLAPAARVIAASLAD</sequence>
<keyword evidence="5" id="KW-1185">Reference proteome</keyword>
<evidence type="ECO:0000259" key="3">
    <source>
        <dbReference type="PROSITE" id="PS50977"/>
    </source>
</evidence>
<dbReference type="PANTHER" id="PTHR30055:SF226">
    <property type="entry name" value="HTH-TYPE TRANSCRIPTIONAL REGULATOR PKSA"/>
    <property type="match status" value="1"/>
</dbReference>
<accession>A0A7Y9I223</accession>
<evidence type="ECO:0000313" key="4">
    <source>
        <dbReference type="EMBL" id="NYE68784.1"/>
    </source>
</evidence>
<reference evidence="4 5" key="1">
    <citation type="submission" date="2020-07" db="EMBL/GenBank/DDBJ databases">
        <title>Sequencing the genomes of 1000 actinobacteria strains.</title>
        <authorList>
            <person name="Klenk H.-P."/>
        </authorList>
    </citation>
    <scope>NUCLEOTIDE SEQUENCE [LARGE SCALE GENOMIC DNA]</scope>
    <source>
        <strain evidence="4 5">DSM 22083</strain>
    </source>
</reference>
<feature type="domain" description="HTH tetR-type" evidence="3">
    <location>
        <begin position="6"/>
        <end position="66"/>
    </location>
</feature>
<protein>
    <submittedName>
        <fullName evidence="4">AcrR family transcriptional regulator</fullName>
    </submittedName>
</protein>
<dbReference type="AlphaFoldDB" id="A0A7Y9I223"/>
<keyword evidence="1 2" id="KW-0238">DNA-binding</keyword>
<evidence type="ECO:0000313" key="5">
    <source>
        <dbReference type="Proteomes" id="UP000569914"/>
    </source>
</evidence>
<dbReference type="InterPro" id="IPR050109">
    <property type="entry name" value="HTH-type_TetR-like_transc_reg"/>
</dbReference>
<dbReference type="SUPFAM" id="SSF46689">
    <property type="entry name" value="Homeodomain-like"/>
    <property type="match status" value="1"/>
</dbReference>
<dbReference type="Pfam" id="PF00440">
    <property type="entry name" value="TetR_N"/>
    <property type="match status" value="1"/>
</dbReference>
<feature type="DNA-binding region" description="H-T-H motif" evidence="2">
    <location>
        <begin position="29"/>
        <end position="48"/>
    </location>
</feature>
<dbReference type="PANTHER" id="PTHR30055">
    <property type="entry name" value="HTH-TYPE TRANSCRIPTIONAL REGULATOR RUTR"/>
    <property type="match status" value="1"/>
</dbReference>
<organism evidence="4 5">
    <name type="scientific">Microlunatus parietis</name>
    <dbReference type="NCBI Taxonomy" id="682979"/>
    <lineage>
        <taxon>Bacteria</taxon>
        <taxon>Bacillati</taxon>
        <taxon>Actinomycetota</taxon>
        <taxon>Actinomycetes</taxon>
        <taxon>Propionibacteriales</taxon>
        <taxon>Propionibacteriaceae</taxon>
        <taxon>Microlunatus</taxon>
    </lineage>
</organism>
<dbReference type="RefSeq" id="WP_179747661.1">
    <property type="nucleotide sequence ID" value="NZ_JACCBU010000001.1"/>
</dbReference>
<gene>
    <name evidence="4" type="ORF">BKA15_000113</name>
</gene>
<name>A0A7Y9I223_9ACTN</name>
<dbReference type="InterPro" id="IPR009057">
    <property type="entry name" value="Homeodomain-like_sf"/>
</dbReference>
<dbReference type="Gene3D" id="1.10.357.10">
    <property type="entry name" value="Tetracycline Repressor, domain 2"/>
    <property type="match status" value="1"/>
</dbReference>
<dbReference type="GO" id="GO:0000976">
    <property type="term" value="F:transcription cis-regulatory region binding"/>
    <property type="evidence" value="ECO:0007669"/>
    <property type="project" value="TreeGrafter"/>
</dbReference>